<accession>A0A133UDC0</accession>
<proteinExistence type="predicted"/>
<evidence type="ECO:0000256" key="1">
    <source>
        <dbReference type="SAM" id="MobiDB-lite"/>
    </source>
</evidence>
<dbReference type="EMBL" id="LHXN01000071">
    <property type="protein sequence ID" value="KXA92183.1"/>
    <property type="molecule type" value="Genomic_DNA"/>
</dbReference>
<evidence type="ECO:0000313" key="3">
    <source>
        <dbReference type="Proteomes" id="UP000070373"/>
    </source>
</evidence>
<organism evidence="2 3">
    <name type="scientific">candidate division MSBL1 archaeon SCGC-AAA259E17</name>
    <dbReference type="NCBI Taxonomy" id="1698263"/>
    <lineage>
        <taxon>Archaea</taxon>
        <taxon>Methanobacteriati</taxon>
        <taxon>Methanobacteriota</taxon>
        <taxon>candidate division MSBL1</taxon>
    </lineage>
</organism>
<gene>
    <name evidence="2" type="ORF">AKJ64_03790</name>
</gene>
<reference evidence="2 3" key="1">
    <citation type="journal article" date="2016" name="Sci. Rep.">
        <title>Metabolic traits of an uncultured archaeal lineage -MSBL1- from brine pools of the Red Sea.</title>
        <authorList>
            <person name="Mwirichia R."/>
            <person name="Alam I."/>
            <person name="Rashid M."/>
            <person name="Vinu M."/>
            <person name="Ba-Alawi W."/>
            <person name="Anthony Kamau A."/>
            <person name="Kamanda Ngugi D."/>
            <person name="Goker M."/>
            <person name="Klenk H.P."/>
            <person name="Bajic V."/>
            <person name="Stingl U."/>
        </authorList>
    </citation>
    <scope>NUCLEOTIDE SEQUENCE [LARGE SCALE GENOMIC DNA]</scope>
    <source>
        <strain evidence="2">SCGC-AAA259E17</strain>
    </source>
</reference>
<keyword evidence="3" id="KW-1185">Reference proteome</keyword>
<dbReference type="Proteomes" id="UP000070373">
    <property type="component" value="Unassembled WGS sequence"/>
</dbReference>
<dbReference type="AlphaFoldDB" id="A0A133UDC0"/>
<sequence length="97" mass="11339">MEMRVGTSIGEFNRFVDKLPEKVRRSPWFMFIPVTENNASDDPKERAPKKDKHRLNPEDGRRRMENGKNVGIVLRDQLSIPDVIDEEEAEVYLEDLP</sequence>
<protein>
    <submittedName>
        <fullName evidence="2">Uncharacterized protein</fullName>
    </submittedName>
</protein>
<feature type="compositionally biased region" description="Basic and acidic residues" evidence="1">
    <location>
        <begin position="41"/>
        <end position="66"/>
    </location>
</feature>
<evidence type="ECO:0000313" key="2">
    <source>
        <dbReference type="EMBL" id="KXA92183.1"/>
    </source>
</evidence>
<feature type="region of interest" description="Disordered" evidence="1">
    <location>
        <begin position="35"/>
        <end position="67"/>
    </location>
</feature>
<comment type="caution">
    <text evidence="2">The sequence shown here is derived from an EMBL/GenBank/DDBJ whole genome shotgun (WGS) entry which is preliminary data.</text>
</comment>
<name>A0A133UDC0_9EURY</name>